<dbReference type="InterPro" id="IPR024403">
    <property type="entry name" value="DHOase_cat"/>
</dbReference>
<dbReference type="HAMAP" id="MF_00220_B">
    <property type="entry name" value="PyrC_classI_B"/>
    <property type="match status" value="1"/>
</dbReference>
<dbReference type="InterPro" id="IPR011059">
    <property type="entry name" value="Metal-dep_hydrolase_composite"/>
</dbReference>
<dbReference type="InterPro" id="IPR002195">
    <property type="entry name" value="Dihydroorotase_CS"/>
</dbReference>
<keyword evidence="5 6" id="KW-0665">Pyrimidine biosynthesis</keyword>
<comment type="catalytic activity">
    <reaction evidence="6">
        <text>(S)-dihydroorotate + H2O = N-carbamoyl-L-aspartate + H(+)</text>
        <dbReference type="Rhea" id="RHEA:24296"/>
        <dbReference type="ChEBI" id="CHEBI:15377"/>
        <dbReference type="ChEBI" id="CHEBI:15378"/>
        <dbReference type="ChEBI" id="CHEBI:30864"/>
        <dbReference type="ChEBI" id="CHEBI:32814"/>
        <dbReference type="EC" id="3.5.2.3"/>
    </reaction>
</comment>
<dbReference type="Pfam" id="PF12890">
    <property type="entry name" value="DHOase"/>
    <property type="match status" value="1"/>
</dbReference>
<feature type="binding site" evidence="6">
    <location>
        <position position="162"/>
    </location>
    <ligand>
        <name>Zn(2+)</name>
        <dbReference type="ChEBI" id="CHEBI:29105"/>
        <label>2</label>
    </ligand>
</feature>
<dbReference type="GO" id="GO:0004038">
    <property type="term" value="F:allantoinase activity"/>
    <property type="evidence" value="ECO:0007669"/>
    <property type="project" value="TreeGrafter"/>
</dbReference>
<feature type="binding site" evidence="6">
    <location>
        <position position="230"/>
    </location>
    <ligand>
        <name>Zn(2+)</name>
        <dbReference type="ChEBI" id="CHEBI:29105"/>
        <label>2</label>
    </ligand>
</feature>
<dbReference type="SUPFAM" id="SSF51338">
    <property type="entry name" value="Composite domain of metallo-dependent hydrolases"/>
    <property type="match status" value="1"/>
</dbReference>
<comment type="similarity">
    <text evidence="2 6">Belongs to the metallo-dependent hydrolases superfamily. DHOase family. Class I DHOase subfamily.</text>
</comment>
<evidence type="ECO:0000259" key="7">
    <source>
        <dbReference type="Pfam" id="PF12890"/>
    </source>
</evidence>
<dbReference type="PROSITE" id="PS00483">
    <property type="entry name" value="DIHYDROOROTASE_2"/>
    <property type="match status" value="1"/>
</dbReference>
<comment type="caution">
    <text evidence="6">Lacks conserved residue(s) required for the propagation of feature annotation.</text>
</comment>
<dbReference type="GO" id="GO:0044205">
    <property type="term" value="P:'de novo' UMP biosynthetic process"/>
    <property type="evidence" value="ECO:0007669"/>
    <property type="project" value="UniProtKB-UniRule"/>
</dbReference>
<dbReference type="UniPathway" id="UPA00070">
    <property type="reaction ID" value="UER00117"/>
</dbReference>
<protein>
    <recommendedName>
        <fullName evidence="6">Dihydroorotase</fullName>
        <shortName evidence="6">DHOase</shortName>
        <ecNumber evidence="6">3.5.2.3</ecNumber>
    </recommendedName>
</protein>
<dbReference type="GO" id="GO:0008270">
    <property type="term" value="F:zinc ion binding"/>
    <property type="evidence" value="ECO:0007669"/>
    <property type="project" value="UniProtKB-UniRule"/>
</dbReference>
<dbReference type="EC" id="3.5.2.3" evidence="6"/>
<feature type="binding site" evidence="6">
    <location>
        <position position="104"/>
    </location>
    <ligand>
        <name>substrate</name>
    </ligand>
</feature>
<dbReference type="RefSeq" id="WP_021170363.1">
    <property type="nucleotide sequence ID" value="NZ_CTRP01000014.1"/>
</dbReference>
<proteinExistence type="inferred from homology"/>
<dbReference type="InterPro" id="IPR032466">
    <property type="entry name" value="Metal_Hydrolase"/>
</dbReference>
<feature type="active site" evidence="6">
    <location>
        <position position="303"/>
    </location>
</feature>
<evidence type="ECO:0000256" key="1">
    <source>
        <dbReference type="ARBA" id="ARBA00002368"/>
    </source>
</evidence>
<reference evidence="9" key="1">
    <citation type="submission" date="2015-03" db="EMBL/GenBank/DDBJ databases">
        <authorList>
            <person name="Nijsse Bart"/>
        </authorList>
    </citation>
    <scope>NUCLEOTIDE SEQUENCE [LARGE SCALE GENOMIC DNA]</scope>
</reference>
<gene>
    <name evidence="6" type="primary">pyrC</name>
    <name evidence="8" type="ORF">SpAn4DRAFT_0824</name>
</gene>
<evidence type="ECO:0000313" key="8">
    <source>
        <dbReference type="EMBL" id="CQR74362.1"/>
    </source>
</evidence>
<keyword evidence="4 6" id="KW-0378">Hydrolase</keyword>
<dbReference type="EMBL" id="CTRP01000014">
    <property type="protein sequence ID" value="CQR74362.1"/>
    <property type="molecule type" value="Genomic_DNA"/>
</dbReference>
<name>A0A0U1L3T7_9FIRM</name>
<sequence>MEEEKIIKLAEPILLKNGRVIDPAQGIDGPADVLISEGRIAALAPNLSCEGASSFDCTGKWVVPGLIDVHCHLREPGFEHKETIKTGTKAAAHGGFTTIVAMANLNPVPDKLSVYNKIQKLIAEKAVVHVIQAASVTKDLKGRDLCDMATLAAAGVRIFSDDGLYIDRASVLYQALQLARKLKVVLSLHEEDATLKSYWPTAYEPVNEIAAIARDLEILRVTGGQVHFQHLSTANSIELIRRAKKEGLNVTAEVCPHHLTLSLADVPHQGTNAKMAPPVRTHEDIAELIRGLDDGTVDMIATDHAPHALDDKNVTFDLAANGIVGFETALPTLLTKLVHEQGKSSAWLIKRMSSNPAQIFGLPGGTLAAGAAADVCVIDPLREWTIDKNAFFSKSRNTPYHGARVKGSVWLTLVNGNVIFDGRASR</sequence>
<dbReference type="InterPro" id="IPR050138">
    <property type="entry name" value="DHOase/Allantoinase_Hydrolase"/>
</dbReference>
<dbReference type="CDD" id="cd01317">
    <property type="entry name" value="DHOase_IIa"/>
    <property type="match status" value="1"/>
</dbReference>
<dbReference type="NCBIfam" id="TIGR00857">
    <property type="entry name" value="pyrC_multi"/>
    <property type="match status" value="1"/>
</dbReference>
<organism evidence="8 9">
    <name type="scientific">Sporomusa ovata</name>
    <dbReference type="NCBI Taxonomy" id="2378"/>
    <lineage>
        <taxon>Bacteria</taxon>
        <taxon>Bacillati</taxon>
        <taxon>Bacillota</taxon>
        <taxon>Negativicutes</taxon>
        <taxon>Selenomonadales</taxon>
        <taxon>Sporomusaceae</taxon>
        <taxon>Sporomusa</taxon>
    </lineage>
</organism>
<dbReference type="GO" id="GO:0005737">
    <property type="term" value="C:cytoplasm"/>
    <property type="evidence" value="ECO:0007669"/>
    <property type="project" value="TreeGrafter"/>
</dbReference>
<dbReference type="PANTHER" id="PTHR43668">
    <property type="entry name" value="ALLANTOINASE"/>
    <property type="match status" value="1"/>
</dbReference>
<dbReference type="AlphaFoldDB" id="A0A0U1L3T7"/>
<dbReference type="GO" id="GO:0004151">
    <property type="term" value="F:dihydroorotase activity"/>
    <property type="evidence" value="ECO:0007669"/>
    <property type="project" value="UniProtKB-UniRule"/>
</dbReference>
<accession>A0A0U1L3T7</accession>
<evidence type="ECO:0000256" key="6">
    <source>
        <dbReference type="HAMAP-Rule" id="MF_00220"/>
    </source>
</evidence>
<keyword evidence="3 6" id="KW-0479">Metal-binding</keyword>
<evidence type="ECO:0000256" key="5">
    <source>
        <dbReference type="ARBA" id="ARBA00022975"/>
    </source>
</evidence>
<keyword evidence="6" id="KW-0862">Zinc</keyword>
<feature type="binding site" evidence="6">
    <location>
        <position position="307"/>
    </location>
    <ligand>
        <name>substrate</name>
    </ligand>
</feature>
<keyword evidence="9" id="KW-1185">Reference proteome</keyword>
<dbReference type="InterPro" id="IPR004722">
    <property type="entry name" value="DHOase"/>
</dbReference>
<dbReference type="SUPFAM" id="SSF51556">
    <property type="entry name" value="Metallo-dependent hydrolases"/>
    <property type="match status" value="1"/>
</dbReference>
<dbReference type="Proteomes" id="UP000049855">
    <property type="component" value="Unassembled WGS sequence"/>
</dbReference>
<feature type="binding site" evidence="6">
    <location>
        <begin position="72"/>
        <end position="74"/>
    </location>
    <ligand>
        <name>substrate</name>
    </ligand>
</feature>
<feature type="binding site" evidence="6">
    <location>
        <position position="72"/>
    </location>
    <ligand>
        <name>Zn(2+)</name>
        <dbReference type="ChEBI" id="CHEBI:29105"/>
        <label>1</label>
    </ligand>
</feature>
<comment type="pathway">
    <text evidence="6">Pyrimidine metabolism; UMP biosynthesis via de novo pathway; (S)-dihydroorotate from bicarbonate: step 3/3.</text>
</comment>
<evidence type="ECO:0000313" key="9">
    <source>
        <dbReference type="Proteomes" id="UP000049855"/>
    </source>
</evidence>
<dbReference type="Gene3D" id="3.20.20.140">
    <property type="entry name" value="Metal-dependent hydrolases"/>
    <property type="match status" value="1"/>
</dbReference>
<evidence type="ECO:0000256" key="4">
    <source>
        <dbReference type="ARBA" id="ARBA00022801"/>
    </source>
</evidence>
<feature type="binding site" evidence="6">
    <location>
        <position position="162"/>
    </location>
    <ligand>
        <name>Zn(2+)</name>
        <dbReference type="ChEBI" id="CHEBI:29105"/>
        <label>1</label>
    </ligand>
</feature>
<evidence type="ECO:0000256" key="2">
    <source>
        <dbReference type="ARBA" id="ARBA00010286"/>
    </source>
</evidence>
<feature type="binding site" evidence="6">
    <location>
        <position position="303"/>
    </location>
    <ligand>
        <name>Zn(2+)</name>
        <dbReference type="ChEBI" id="CHEBI:29105"/>
        <label>1</label>
    </ligand>
</feature>
<feature type="domain" description="Dihydroorotase catalytic" evidence="7">
    <location>
        <begin position="59"/>
        <end position="196"/>
    </location>
</feature>
<dbReference type="PANTHER" id="PTHR43668:SF2">
    <property type="entry name" value="ALLANTOINASE"/>
    <property type="match status" value="1"/>
</dbReference>
<comment type="function">
    <text evidence="1 6">Catalyzes the reversible cyclization of carbamoyl aspartate to dihydroorotate.</text>
</comment>
<feature type="binding site" evidence="6">
    <location>
        <position position="70"/>
    </location>
    <ligand>
        <name>Zn(2+)</name>
        <dbReference type="ChEBI" id="CHEBI:29105"/>
        <label>1</label>
    </ligand>
</feature>
<evidence type="ECO:0000256" key="3">
    <source>
        <dbReference type="ARBA" id="ARBA00022723"/>
    </source>
</evidence>
<dbReference type="GO" id="GO:0006145">
    <property type="term" value="P:purine nucleobase catabolic process"/>
    <property type="evidence" value="ECO:0007669"/>
    <property type="project" value="TreeGrafter"/>
</dbReference>
<comment type="cofactor">
    <cofactor evidence="6">
        <name>Zn(2+)</name>
        <dbReference type="ChEBI" id="CHEBI:29105"/>
    </cofactor>
    <text evidence="6">Binds 2 Zn(2+) ions per subunit.</text>
</comment>
<feature type="binding site" evidence="6">
    <location>
        <position position="189"/>
    </location>
    <ligand>
        <name>Zn(2+)</name>
        <dbReference type="ChEBI" id="CHEBI:29105"/>
        <label>2</label>
    </ligand>
</feature>